<feature type="transmembrane region" description="Helical" evidence="1">
    <location>
        <begin position="27"/>
        <end position="44"/>
    </location>
</feature>
<dbReference type="Proteomes" id="UP000608420">
    <property type="component" value="Unassembled WGS sequence"/>
</dbReference>
<sequence length="52" mass="5702">MVKNGLYVLCILASTTMMLTLGNLSTLPFMALIGAIIISIMGIVRNKTRKQF</sequence>
<feature type="transmembrane region" description="Helical" evidence="1">
    <location>
        <begin position="5"/>
        <end position="21"/>
    </location>
</feature>
<keyword evidence="3" id="KW-1185">Reference proteome</keyword>
<proteinExistence type="predicted"/>
<name>A0ABQ1VQ95_9BACL</name>
<evidence type="ECO:0000313" key="3">
    <source>
        <dbReference type="Proteomes" id="UP000608420"/>
    </source>
</evidence>
<evidence type="ECO:0000313" key="2">
    <source>
        <dbReference type="EMBL" id="GGF86393.1"/>
    </source>
</evidence>
<keyword evidence="1" id="KW-1133">Transmembrane helix</keyword>
<dbReference type="EMBL" id="BMIW01000003">
    <property type="protein sequence ID" value="GGF86393.1"/>
    <property type="molecule type" value="Genomic_DNA"/>
</dbReference>
<accession>A0ABQ1VQ95</accession>
<keyword evidence="1" id="KW-0472">Membrane</keyword>
<evidence type="ECO:0000256" key="1">
    <source>
        <dbReference type="SAM" id="Phobius"/>
    </source>
</evidence>
<organism evidence="2 3">
    <name type="scientific">Paenibacillus aceti</name>
    <dbReference type="NCBI Taxonomy" id="1820010"/>
    <lineage>
        <taxon>Bacteria</taxon>
        <taxon>Bacillati</taxon>
        <taxon>Bacillota</taxon>
        <taxon>Bacilli</taxon>
        <taxon>Bacillales</taxon>
        <taxon>Paenibacillaceae</taxon>
        <taxon>Paenibacillus</taxon>
    </lineage>
</organism>
<gene>
    <name evidence="2" type="ORF">GCM10010913_04830</name>
</gene>
<keyword evidence="1" id="KW-0812">Transmembrane</keyword>
<protein>
    <submittedName>
        <fullName evidence="2">Uncharacterized protein</fullName>
    </submittedName>
</protein>
<reference evidence="3" key="1">
    <citation type="journal article" date="2019" name="Int. J. Syst. Evol. Microbiol.">
        <title>The Global Catalogue of Microorganisms (GCM) 10K type strain sequencing project: providing services to taxonomists for standard genome sequencing and annotation.</title>
        <authorList>
            <consortium name="The Broad Institute Genomics Platform"/>
            <consortium name="The Broad Institute Genome Sequencing Center for Infectious Disease"/>
            <person name="Wu L."/>
            <person name="Ma J."/>
        </authorList>
    </citation>
    <scope>NUCLEOTIDE SEQUENCE [LARGE SCALE GENOMIC DNA]</scope>
    <source>
        <strain evidence="3">CGMCC 1.15420</strain>
    </source>
</reference>
<comment type="caution">
    <text evidence="2">The sequence shown here is derived from an EMBL/GenBank/DDBJ whole genome shotgun (WGS) entry which is preliminary data.</text>
</comment>